<accession>A0AAN6XI64</accession>
<dbReference type="EMBL" id="MU863915">
    <property type="protein sequence ID" value="KAK4200726.1"/>
    <property type="molecule type" value="Genomic_DNA"/>
</dbReference>
<keyword evidence="2" id="KW-1185">Reference proteome</keyword>
<reference evidence="1" key="1">
    <citation type="journal article" date="2023" name="Mol. Phylogenet. Evol.">
        <title>Genome-scale phylogeny and comparative genomics of the fungal order Sordariales.</title>
        <authorList>
            <person name="Hensen N."/>
            <person name="Bonometti L."/>
            <person name="Westerberg I."/>
            <person name="Brannstrom I.O."/>
            <person name="Guillou S."/>
            <person name="Cros-Aarteil S."/>
            <person name="Calhoun S."/>
            <person name="Haridas S."/>
            <person name="Kuo A."/>
            <person name="Mondo S."/>
            <person name="Pangilinan J."/>
            <person name="Riley R."/>
            <person name="LaButti K."/>
            <person name="Andreopoulos B."/>
            <person name="Lipzen A."/>
            <person name="Chen C."/>
            <person name="Yan M."/>
            <person name="Daum C."/>
            <person name="Ng V."/>
            <person name="Clum A."/>
            <person name="Steindorff A."/>
            <person name="Ohm R.A."/>
            <person name="Martin F."/>
            <person name="Silar P."/>
            <person name="Natvig D.O."/>
            <person name="Lalanne C."/>
            <person name="Gautier V."/>
            <person name="Ament-Velasquez S.L."/>
            <person name="Kruys A."/>
            <person name="Hutchinson M.I."/>
            <person name="Powell A.J."/>
            <person name="Barry K."/>
            <person name="Miller A.N."/>
            <person name="Grigoriev I.V."/>
            <person name="Debuchy R."/>
            <person name="Gladieux P."/>
            <person name="Hiltunen Thoren M."/>
            <person name="Johannesson H."/>
        </authorList>
    </citation>
    <scope>NUCLEOTIDE SEQUENCE</scope>
    <source>
        <strain evidence="1">CBS 315.58</strain>
    </source>
</reference>
<proteinExistence type="predicted"/>
<evidence type="ECO:0000313" key="2">
    <source>
        <dbReference type="Proteomes" id="UP001303160"/>
    </source>
</evidence>
<reference evidence="1" key="2">
    <citation type="submission" date="2023-05" db="EMBL/GenBank/DDBJ databases">
        <authorList>
            <consortium name="Lawrence Berkeley National Laboratory"/>
            <person name="Steindorff A."/>
            <person name="Hensen N."/>
            <person name="Bonometti L."/>
            <person name="Westerberg I."/>
            <person name="Brannstrom I.O."/>
            <person name="Guillou S."/>
            <person name="Cros-Aarteil S."/>
            <person name="Calhoun S."/>
            <person name="Haridas S."/>
            <person name="Kuo A."/>
            <person name="Mondo S."/>
            <person name="Pangilinan J."/>
            <person name="Riley R."/>
            <person name="Labutti K."/>
            <person name="Andreopoulos B."/>
            <person name="Lipzen A."/>
            <person name="Chen C."/>
            <person name="Yanf M."/>
            <person name="Daum C."/>
            <person name="Ng V."/>
            <person name="Clum A."/>
            <person name="Ohm R."/>
            <person name="Martin F."/>
            <person name="Silar P."/>
            <person name="Natvig D."/>
            <person name="Lalanne C."/>
            <person name="Gautier V."/>
            <person name="Ament-Velasquez S.L."/>
            <person name="Kruys A."/>
            <person name="Hutchinson M.I."/>
            <person name="Powell A.J."/>
            <person name="Barry K."/>
            <person name="Miller A.N."/>
            <person name="Grigoriev I.V."/>
            <person name="Debuchy R."/>
            <person name="Gladieux P."/>
            <person name="Thoren M.H."/>
            <person name="Johannesson H."/>
        </authorList>
    </citation>
    <scope>NUCLEOTIDE SEQUENCE</scope>
    <source>
        <strain evidence="1">CBS 315.58</strain>
    </source>
</reference>
<name>A0AAN6XI64_9PEZI</name>
<organism evidence="1 2">
    <name type="scientific">Triangularia verruculosa</name>
    <dbReference type="NCBI Taxonomy" id="2587418"/>
    <lineage>
        <taxon>Eukaryota</taxon>
        <taxon>Fungi</taxon>
        <taxon>Dikarya</taxon>
        <taxon>Ascomycota</taxon>
        <taxon>Pezizomycotina</taxon>
        <taxon>Sordariomycetes</taxon>
        <taxon>Sordariomycetidae</taxon>
        <taxon>Sordariales</taxon>
        <taxon>Podosporaceae</taxon>
        <taxon>Triangularia</taxon>
    </lineage>
</organism>
<dbReference type="AlphaFoldDB" id="A0AAN6XI64"/>
<protein>
    <submittedName>
        <fullName evidence="1">Uncharacterized protein</fullName>
    </submittedName>
</protein>
<gene>
    <name evidence="1" type="ORF">QBC40DRAFT_253734</name>
</gene>
<comment type="caution">
    <text evidence="1">The sequence shown here is derived from an EMBL/GenBank/DDBJ whole genome shotgun (WGS) entry which is preliminary data.</text>
</comment>
<evidence type="ECO:0000313" key="1">
    <source>
        <dbReference type="EMBL" id="KAK4200726.1"/>
    </source>
</evidence>
<dbReference type="Proteomes" id="UP001303160">
    <property type="component" value="Unassembled WGS sequence"/>
</dbReference>
<sequence>MASFSSQPSFHLYPDFNIPPPPDGYLELGSVLRGLDFNSVYSPLNAGNTIEIPDTQLKPIFKKTGFSRTLKELRSIEGSI</sequence>